<dbReference type="Proteomes" id="UP000027222">
    <property type="component" value="Unassembled WGS sequence"/>
</dbReference>
<gene>
    <name evidence="1" type="ORF">GALMADRAFT_81847</name>
</gene>
<dbReference type="OrthoDB" id="3026189at2759"/>
<protein>
    <submittedName>
        <fullName evidence="1">Uncharacterized protein</fullName>
    </submittedName>
</protein>
<accession>A0A067S6F2</accession>
<sequence length="148" mass="17089">MVWEVVWDLGEHNFRLELLTLDQCVIPRDAMTDSERAERDDMVYACFPNKFPVTQDFPTKDEGLGAAHWESRKSYVEAFALLLAVWPGREGGRLKFLCQRGQALGSRSLLVREQIEGLEKVAFPFYCQTFFEYFGRAPTIPRYLLSSV</sequence>
<dbReference type="STRING" id="685588.A0A067S6F2"/>
<evidence type="ECO:0000313" key="2">
    <source>
        <dbReference type="Proteomes" id="UP000027222"/>
    </source>
</evidence>
<name>A0A067S6F2_GALM3</name>
<keyword evidence="2" id="KW-1185">Reference proteome</keyword>
<organism evidence="1 2">
    <name type="scientific">Galerina marginata (strain CBS 339.88)</name>
    <dbReference type="NCBI Taxonomy" id="685588"/>
    <lineage>
        <taxon>Eukaryota</taxon>
        <taxon>Fungi</taxon>
        <taxon>Dikarya</taxon>
        <taxon>Basidiomycota</taxon>
        <taxon>Agaricomycotina</taxon>
        <taxon>Agaricomycetes</taxon>
        <taxon>Agaricomycetidae</taxon>
        <taxon>Agaricales</taxon>
        <taxon>Agaricineae</taxon>
        <taxon>Strophariaceae</taxon>
        <taxon>Galerina</taxon>
    </lineage>
</organism>
<dbReference type="HOGENOM" id="CLU_046162_3_0_1"/>
<evidence type="ECO:0000313" key="1">
    <source>
        <dbReference type="EMBL" id="KDR65452.1"/>
    </source>
</evidence>
<dbReference type="EMBL" id="KL142447">
    <property type="protein sequence ID" value="KDR65452.1"/>
    <property type="molecule type" value="Genomic_DNA"/>
</dbReference>
<dbReference type="AlphaFoldDB" id="A0A067S6F2"/>
<reference evidence="2" key="1">
    <citation type="journal article" date="2014" name="Proc. Natl. Acad. Sci. U.S.A.">
        <title>Extensive sampling of basidiomycete genomes demonstrates inadequacy of the white-rot/brown-rot paradigm for wood decay fungi.</title>
        <authorList>
            <person name="Riley R."/>
            <person name="Salamov A.A."/>
            <person name="Brown D.W."/>
            <person name="Nagy L.G."/>
            <person name="Floudas D."/>
            <person name="Held B.W."/>
            <person name="Levasseur A."/>
            <person name="Lombard V."/>
            <person name="Morin E."/>
            <person name="Otillar R."/>
            <person name="Lindquist E.A."/>
            <person name="Sun H."/>
            <person name="LaButti K.M."/>
            <person name="Schmutz J."/>
            <person name="Jabbour D."/>
            <person name="Luo H."/>
            <person name="Baker S.E."/>
            <person name="Pisabarro A.G."/>
            <person name="Walton J.D."/>
            <person name="Blanchette R.A."/>
            <person name="Henrissat B."/>
            <person name="Martin F."/>
            <person name="Cullen D."/>
            <person name="Hibbett D.S."/>
            <person name="Grigoriev I.V."/>
        </authorList>
    </citation>
    <scope>NUCLEOTIDE SEQUENCE [LARGE SCALE GENOMIC DNA]</scope>
    <source>
        <strain evidence="2">CBS 339.88</strain>
    </source>
</reference>
<proteinExistence type="predicted"/>